<dbReference type="Gene3D" id="2.60.40.2610">
    <property type="entry name" value="Outer membrane usher protein FimD, plug domain"/>
    <property type="match status" value="1"/>
</dbReference>
<keyword evidence="5 9" id="KW-0812">Transmembrane</keyword>
<dbReference type="EMBL" id="PPTF01000008">
    <property type="protein sequence ID" value="POB00328.1"/>
    <property type="molecule type" value="Genomic_DNA"/>
</dbReference>
<dbReference type="PANTHER" id="PTHR30451:SF8">
    <property type="entry name" value="FIMBRIAL USHER PROTEIN"/>
    <property type="match status" value="1"/>
</dbReference>
<evidence type="ECO:0000259" key="12">
    <source>
        <dbReference type="Pfam" id="PF13954"/>
    </source>
</evidence>
<dbReference type="Proteomes" id="UP000236416">
    <property type="component" value="Unassembled WGS sequence"/>
</dbReference>
<dbReference type="InterPro" id="IPR043142">
    <property type="entry name" value="PapC-like_C_sf"/>
</dbReference>
<evidence type="ECO:0000256" key="4">
    <source>
        <dbReference type="ARBA" id="ARBA00022452"/>
    </source>
</evidence>
<comment type="similarity">
    <text evidence="2 9">Belongs to the fimbrial export usher family.</text>
</comment>
<protein>
    <submittedName>
        <fullName evidence="13">Uncharacterized protein</fullName>
    </submittedName>
</protein>
<feature type="domain" description="PapC N-terminal" evidence="12">
    <location>
        <begin position="42"/>
        <end position="158"/>
    </location>
</feature>
<organism evidence="13 14">
    <name type="scientific">Chromobacterium sinusclupearum</name>
    <dbReference type="NCBI Taxonomy" id="2077146"/>
    <lineage>
        <taxon>Bacteria</taxon>
        <taxon>Pseudomonadati</taxon>
        <taxon>Pseudomonadota</taxon>
        <taxon>Betaproteobacteria</taxon>
        <taxon>Neisseriales</taxon>
        <taxon>Chromobacteriaceae</taxon>
        <taxon>Chromobacterium</taxon>
    </lineage>
</organism>
<dbReference type="PANTHER" id="PTHR30451">
    <property type="entry name" value="OUTER MEMBRANE USHER PROTEIN"/>
    <property type="match status" value="1"/>
</dbReference>
<evidence type="ECO:0000256" key="3">
    <source>
        <dbReference type="ARBA" id="ARBA00022448"/>
    </source>
</evidence>
<keyword evidence="14" id="KW-1185">Reference proteome</keyword>
<dbReference type="GO" id="GO:0015473">
    <property type="term" value="F:fimbrial usher porin activity"/>
    <property type="evidence" value="ECO:0007669"/>
    <property type="project" value="InterPro"/>
</dbReference>
<keyword evidence="6 10" id="KW-0732">Signal</keyword>
<evidence type="ECO:0000259" key="11">
    <source>
        <dbReference type="Pfam" id="PF13953"/>
    </source>
</evidence>
<keyword evidence="7 9" id="KW-0472">Membrane</keyword>
<evidence type="ECO:0000313" key="13">
    <source>
        <dbReference type="EMBL" id="POB00328.1"/>
    </source>
</evidence>
<dbReference type="SUPFAM" id="SSF141729">
    <property type="entry name" value="FimD N-terminal domain-like"/>
    <property type="match status" value="1"/>
</dbReference>
<evidence type="ECO:0000256" key="7">
    <source>
        <dbReference type="ARBA" id="ARBA00023136"/>
    </source>
</evidence>
<evidence type="ECO:0000256" key="5">
    <source>
        <dbReference type="ARBA" id="ARBA00022692"/>
    </source>
</evidence>
<dbReference type="InterPro" id="IPR000015">
    <property type="entry name" value="Fimb_usher"/>
</dbReference>
<evidence type="ECO:0000313" key="14">
    <source>
        <dbReference type="Proteomes" id="UP000236416"/>
    </source>
</evidence>
<dbReference type="GO" id="GO:0009279">
    <property type="term" value="C:cell outer membrane"/>
    <property type="evidence" value="ECO:0007669"/>
    <property type="project" value="UniProtKB-SubCell"/>
</dbReference>
<sequence>MRLKIVCQFVLLALSAHGHAGETLNISKEALKARGLPESLADYFRDEPRFLPGQHQVDVVVNGQPMGAMTVEIQDSGALCLTQALIQQLRINQPSEAGSNPDSCLDPGLTFPEAKIFYRPNQDKVELVLAPERIRNAKVDQLDTLATQAPAFLLNYAVQASNSQGQQQNSRSYSADTELGVNWQRWLLRSRQSFSSSSTGSADWRSLGSYAQTSVDSISSSLQLGEISAANSLFSIPVLLGAQLFTNQGLAGLQSEGYTLRGISKTYATVEVRQMGSLVHSAMVPPGPFTLNNIMLLNGRGDLSITIKESDGETRDYVEAISPLYQHANTQSSSYSAAAGIIRKDGLYTNVVTLGYTLPLGSNNILQSGALLATQYQSLGISLNSYLGSGLSIGNNTFFSRDAVQQASGWQSTFNAGISLWDGSSLGISYGETSRQYRDLGSGTPLAGSNGNLKQRYGLSWSLNGSFGNANLGYSQSHYWQTQSNQNLNASWSKSMAKGGFVSLNLSQDNNKQLLAFISVSYPLGERRFSASLSGNRQATSANASLSESLQNGSYSINAGKKLNGSGESLGGNLQWTSHLSNINLAATAYNNSRTFSGSAIGSLAWHQGDMMAAPSRVAETFGILTVENAPGVRVEQPGGQVWTNSQGKALLTSLPAYASSRVAVVSSDLPTNVDLKHGIQQVMPSFASVSVLRAQAKNLEQRFIRVQDANGKPLPAGSAIIDDRGQLITILGPEGLAFLSGSRSAAEYLVEKNQQKCSFKLPEQTIANQEIGSVVDVPCLPANG</sequence>
<keyword evidence="3 9" id="KW-0813">Transport</keyword>
<gene>
    <name evidence="13" type="ORF">C2134_01650</name>
</gene>
<feature type="signal peptide" evidence="10">
    <location>
        <begin position="1"/>
        <end position="20"/>
    </location>
</feature>
<dbReference type="InterPro" id="IPR025885">
    <property type="entry name" value="PapC_N"/>
</dbReference>
<reference evidence="13 14" key="1">
    <citation type="submission" date="2018-01" db="EMBL/GenBank/DDBJ databases">
        <title>Genomic Sequence of Chromobacterium MWU13-2610 from wild cranberry bogs within the Cape Cod National Seashore.</title>
        <authorList>
            <person name="O'Hara-Hanley K."/>
            <person name="Soby S."/>
            <person name="Harrison A."/>
        </authorList>
    </citation>
    <scope>NUCLEOTIDE SEQUENCE [LARGE SCALE GENOMIC DNA]</scope>
    <source>
        <strain evidence="13 14">MWU13-2610</strain>
    </source>
</reference>
<keyword evidence="9" id="KW-1029">Fimbrium biogenesis</keyword>
<dbReference type="Pfam" id="PF00577">
    <property type="entry name" value="Usher"/>
    <property type="match status" value="1"/>
</dbReference>
<dbReference type="Gene3D" id="3.10.20.410">
    <property type="match status" value="1"/>
</dbReference>
<evidence type="ECO:0000256" key="2">
    <source>
        <dbReference type="ARBA" id="ARBA00008064"/>
    </source>
</evidence>
<dbReference type="GO" id="GO:0009297">
    <property type="term" value="P:pilus assembly"/>
    <property type="evidence" value="ECO:0007669"/>
    <property type="project" value="InterPro"/>
</dbReference>
<evidence type="ECO:0000256" key="8">
    <source>
        <dbReference type="ARBA" id="ARBA00023237"/>
    </source>
</evidence>
<comment type="subcellular location">
    <subcellularLocation>
        <location evidence="1 9">Cell outer membrane</location>
        <topology evidence="1 9">Multi-pass membrane protein</topology>
    </subcellularLocation>
</comment>
<evidence type="ECO:0000256" key="1">
    <source>
        <dbReference type="ARBA" id="ARBA00004571"/>
    </source>
</evidence>
<dbReference type="Pfam" id="PF13953">
    <property type="entry name" value="PapC_C"/>
    <property type="match status" value="1"/>
</dbReference>
<name>A0A2K4MTH8_9NEIS</name>
<accession>A0A2K4MTH8</accession>
<dbReference type="Gene3D" id="2.60.40.2070">
    <property type="match status" value="1"/>
</dbReference>
<dbReference type="InterPro" id="IPR037224">
    <property type="entry name" value="PapC_N_sf"/>
</dbReference>
<dbReference type="InterPro" id="IPR018030">
    <property type="entry name" value="Fimbrial_membr_usher_CS"/>
</dbReference>
<evidence type="ECO:0000256" key="6">
    <source>
        <dbReference type="ARBA" id="ARBA00022729"/>
    </source>
</evidence>
<feature type="domain" description="PapC-like C-terminal" evidence="11">
    <location>
        <begin position="705"/>
        <end position="760"/>
    </location>
</feature>
<dbReference type="Pfam" id="PF13954">
    <property type="entry name" value="PapC_N"/>
    <property type="match status" value="1"/>
</dbReference>
<evidence type="ECO:0000256" key="9">
    <source>
        <dbReference type="RuleBase" id="RU003884"/>
    </source>
</evidence>
<dbReference type="PROSITE" id="PS01151">
    <property type="entry name" value="FIMBRIAL_USHER"/>
    <property type="match status" value="1"/>
</dbReference>
<keyword evidence="8 9" id="KW-0998">Cell outer membrane</keyword>
<dbReference type="InterPro" id="IPR025949">
    <property type="entry name" value="PapC-like_C"/>
</dbReference>
<dbReference type="Gene3D" id="2.60.40.3110">
    <property type="match status" value="1"/>
</dbReference>
<keyword evidence="4" id="KW-1134">Transmembrane beta strand</keyword>
<evidence type="ECO:0000256" key="10">
    <source>
        <dbReference type="SAM" id="SignalP"/>
    </source>
</evidence>
<proteinExistence type="inferred from homology"/>
<feature type="chain" id="PRO_5014411346" evidence="10">
    <location>
        <begin position="21"/>
        <end position="785"/>
    </location>
</feature>
<dbReference type="AlphaFoldDB" id="A0A2K4MTH8"/>
<dbReference type="InterPro" id="IPR042186">
    <property type="entry name" value="FimD_plug_dom"/>
</dbReference>
<comment type="caution">
    <text evidence="13">The sequence shown here is derived from an EMBL/GenBank/DDBJ whole genome shotgun (WGS) entry which is preliminary data.</text>
</comment>